<evidence type="ECO:0000313" key="9">
    <source>
        <dbReference type="EMBL" id="KIO42568.1"/>
    </source>
</evidence>
<feature type="domain" description="RNA polymerase sigma factor 70 region 4 type 2" evidence="7">
    <location>
        <begin position="114"/>
        <end position="167"/>
    </location>
</feature>
<evidence type="ECO:0000256" key="5">
    <source>
        <dbReference type="SAM" id="Coils"/>
    </source>
</evidence>
<dbReference type="GO" id="GO:0003677">
    <property type="term" value="F:DNA binding"/>
    <property type="evidence" value="ECO:0007669"/>
    <property type="project" value="InterPro"/>
</dbReference>
<gene>
    <name evidence="9" type="ORF">BA92_14480</name>
    <name evidence="8" type="ORF">IE90_14455</name>
</gene>
<dbReference type="InterPro" id="IPR013249">
    <property type="entry name" value="RNA_pol_sigma70_r4_t2"/>
</dbReference>
<evidence type="ECO:0000313" key="8">
    <source>
        <dbReference type="EMBL" id="KIO42482.1"/>
    </source>
</evidence>
<feature type="coiled-coil region" evidence="5">
    <location>
        <begin position="94"/>
        <end position="121"/>
    </location>
</feature>
<dbReference type="Proteomes" id="UP000031937">
    <property type="component" value="Unassembled WGS sequence"/>
</dbReference>
<dbReference type="GO" id="GO:0006352">
    <property type="term" value="P:DNA-templated transcription initiation"/>
    <property type="evidence" value="ECO:0007669"/>
    <property type="project" value="InterPro"/>
</dbReference>
<dbReference type="InterPro" id="IPR039425">
    <property type="entry name" value="RNA_pol_sigma-70-like"/>
</dbReference>
<dbReference type="Gene3D" id="1.10.1740.10">
    <property type="match status" value="1"/>
</dbReference>
<reference evidence="8 10" key="2">
    <citation type="submission" date="2014-07" db="EMBL/GenBank/DDBJ databases">
        <title>Porphyromonadaceae bacterium OUH 334697 = ATCC BAA-2682 = DSM 28341 draft genome.</title>
        <authorList>
            <person name="Sydenham T.V."/>
            <person name="Hasman H."/>
            <person name="Justesen U.S."/>
        </authorList>
    </citation>
    <scope>NUCLEOTIDE SEQUENCE [LARGE SCALE GENOMIC DNA]</scope>
    <source>
        <strain evidence="8 10">OUH 334697</strain>
    </source>
</reference>
<dbReference type="Gene3D" id="1.10.10.10">
    <property type="entry name" value="Winged helix-like DNA-binding domain superfamily/Winged helix DNA-binding domain"/>
    <property type="match status" value="1"/>
</dbReference>
<dbReference type="EMBL" id="JPIT01000039">
    <property type="protein sequence ID" value="KIO42482.1"/>
    <property type="molecule type" value="Genomic_DNA"/>
</dbReference>
<dbReference type="PANTHER" id="PTHR43133:SF46">
    <property type="entry name" value="RNA POLYMERASE SIGMA-70 FACTOR ECF SUBFAMILY"/>
    <property type="match status" value="1"/>
</dbReference>
<evidence type="ECO:0000256" key="1">
    <source>
        <dbReference type="ARBA" id="ARBA00010641"/>
    </source>
</evidence>
<evidence type="ECO:0000259" key="7">
    <source>
        <dbReference type="Pfam" id="PF08281"/>
    </source>
</evidence>
<protein>
    <submittedName>
        <fullName evidence="9">Uncharacterized protein</fullName>
    </submittedName>
</protein>
<dbReference type="CDD" id="cd06171">
    <property type="entry name" value="Sigma70_r4"/>
    <property type="match status" value="1"/>
</dbReference>
<evidence type="ECO:0000313" key="10">
    <source>
        <dbReference type="Proteomes" id="UP000031937"/>
    </source>
</evidence>
<keyword evidence="4" id="KW-0804">Transcription</keyword>
<dbReference type="InterPro" id="IPR014284">
    <property type="entry name" value="RNA_pol_sigma-70_dom"/>
</dbReference>
<keyword evidence="5" id="KW-0175">Coiled coil</keyword>
<dbReference type="InterPro" id="IPR013325">
    <property type="entry name" value="RNA_pol_sigma_r2"/>
</dbReference>
<keyword evidence="2" id="KW-0805">Transcription regulation</keyword>
<evidence type="ECO:0000256" key="3">
    <source>
        <dbReference type="ARBA" id="ARBA00023082"/>
    </source>
</evidence>
<dbReference type="Pfam" id="PF08281">
    <property type="entry name" value="Sigma70_r4_2"/>
    <property type="match status" value="1"/>
</dbReference>
<evidence type="ECO:0000256" key="4">
    <source>
        <dbReference type="ARBA" id="ARBA00023163"/>
    </source>
</evidence>
<dbReference type="NCBIfam" id="TIGR02937">
    <property type="entry name" value="sigma70-ECF"/>
    <property type="match status" value="1"/>
</dbReference>
<comment type="similarity">
    <text evidence="1">Belongs to the sigma-70 factor family. ECF subfamily.</text>
</comment>
<evidence type="ECO:0000259" key="6">
    <source>
        <dbReference type="Pfam" id="PF04542"/>
    </source>
</evidence>
<dbReference type="InterPro" id="IPR007627">
    <property type="entry name" value="RNA_pol_sigma70_r2"/>
</dbReference>
<keyword evidence="11" id="KW-1185">Reference proteome</keyword>
<dbReference type="InterPro" id="IPR013324">
    <property type="entry name" value="RNA_pol_sigma_r3/r4-like"/>
</dbReference>
<dbReference type="OrthoDB" id="1119500at2"/>
<proteinExistence type="inferred from homology"/>
<dbReference type="NCBIfam" id="TIGR02985">
    <property type="entry name" value="Sig70_bacteroi1"/>
    <property type="match status" value="1"/>
</dbReference>
<name>A0A0C3M7Z1_9PORP</name>
<comment type="caution">
    <text evidence="9">The sequence shown here is derived from an EMBL/GenBank/DDBJ whole genome shotgun (WGS) entry which is preliminary data.</text>
</comment>
<dbReference type="InterPro" id="IPR014327">
    <property type="entry name" value="RNA_pol_sigma70_bacteroid"/>
</dbReference>
<organism evidence="9 11">
    <name type="scientific">Sanguibacteroides justesenii</name>
    <dbReference type="NCBI Taxonomy" id="1547597"/>
    <lineage>
        <taxon>Bacteria</taxon>
        <taxon>Pseudomonadati</taxon>
        <taxon>Bacteroidota</taxon>
        <taxon>Bacteroidia</taxon>
        <taxon>Bacteroidales</taxon>
        <taxon>Porphyromonadaceae</taxon>
        <taxon>Sanguibacteroides</taxon>
    </lineage>
</organism>
<accession>A0A0C3M7Z1</accession>
<feature type="domain" description="RNA polymerase sigma-70 region 2" evidence="6">
    <location>
        <begin position="21"/>
        <end position="88"/>
    </location>
</feature>
<sequence>MVSANLLQELKTGDEQAYKRLFRVYYANLVVYASTILKDREVAEDIVQELFINFWYEKKYENISSELERYLFRSTRNNCINYIRNERRHNDKLVRMIVNEKEECKVDLEEMEEREELYRAMNRLPEQCRRIFNLCCVEGMKYQEVANLLGISINTVRTQMARAFKSLRVSLNGKSFTALLYFIFLRYSQSAKTK</sequence>
<evidence type="ECO:0000256" key="2">
    <source>
        <dbReference type="ARBA" id="ARBA00023015"/>
    </source>
</evidence>
<dbReference type="InterPro" id="IPR036388">
    <property type="entry name" value="WH-like_DNA-bd_sf"/>
</dbReference>
<dbReference type="GO" id="GO:0016987">
    <property type="term" value="F:sigma factor activity"/>
    <property type="evidence" value="ECO:0007669"/>
    <property type="project" value="UniProtKB-KW"/>
</dbReference>
<dbReference type="AlphaFoldDB" id="A0A0C3M7Z1"/>
<evidence type="ECO:0000313" key="11">
    <source>
        <dbReference type="Proteomes" id="UP000031980"/>
    </source>
</evidence>
<dbReference type="EMBL" id="JPIU01000051">
    <property type="protein sequence ID" value="KIO42568.1"/>
    <property type="molecule type" value="Genomic_DNA"/>
</dbReference>
<dbReference type="Proteomes" id="UP000031980">
    <property type="component" value="Unassembled WGS sequence"/>
</dbReference>
<dbReference type="Pfam" id="PF04542">
    <property type="entry name" value="Sigma70_r2"/>
    <property type="match status" value="1"/>
</dbReference>
<dbReference type="PANTHER" id="PTHR43133">
    <property type="entry name" value="RNA POLYMERASE ECF-TYPE SIGMA FACTO"/>
    <property type="match status" value="1"/>
</dbReference>
<reference evidence="9 11" key="1">
    <citation type="submission" date="2014-07" db="EMBL/GenBank/DDBJ databases">
        <title>Porphyromonadaceae bacterium OUH 308042 = ATCC BAA-2681 = DSM 28342 draft genome.</title>
        <authorList>
            <person name="Sydenham T.V."/>
            <person name="Hasman H."/>
            <person name="Justensen U.S."/>
        </authorList>
    </citation>
    <scope>NUCLEOTIDE SEQUENCE [LARGE SCALE GENOMIC DNA]</scope>
    <source>
        <strain evidence="9 11">OUH 308042</strain>
    </source>
</reference>
<dbReference type="SUPFAM" id="SSF88946">
    <property type="entry name" value="Sigma2 domain of RNA polymerase sigma factors"/>
    <property type="match status" value="1"/>
</dbReference>
<keyword evidence="3" id="KW-0731">Sigma factor</keyword>
<dbReference type="SUPFAM" id="SSF88659">
    <property type="entry name" value="Sigma3 and sigma4 domains of RNA polymerase sigma factors"/>
    <property type="match status" value="1"/>
</dbReference>